<dbReference type="InterPro" id="IPR036188">
    <property type="entry name" value="FAD/NAD-bd_sf"/>
</dbReference>
<accession>A0ABN6SPY7</accession>
<dbReference type="Gene3D" id="3.50.50.60">
    <property type="entry name" value="FAD/NAD(P)-binding domain"/>
    <property type="match status" value="1"/>
</dbReference>
<proteinExistence type="inferred from homology"/>
<dbReference type="SUPFAM" id="SSF51905">
    <property type="entry name" value="FAD/NAD(P)-binding domain"/>
    <property type="match status" value="1"/>
</dbReference>
<feature type="domain" description="FAD dependent oxidoreductase" evidence="5">
    <location>
        <begin position="2"/>
        <end position="336"/>
    </location>
</feature>
<evidence type="ECO:0000313" key="6">
    <source>
        <dbReference type="EMBL" id="BDR91434.1"/>
    </source>
</evidence>
<evidence type="ECO:0000256" key="2">
    <source>
        <dbReference type="ARBA" id="ARBA00009410"/>
    </source>
</evidence>
<dbReference type="Pfam" id="PF01266">
    <property type="entry name" value="DAO"/>
    <property type="match status" value="1"/>
</dbReference>
<evidence type="ECO:0000256" key="4">
    <source>
        <dbReference type="ARBA" id="ARBA00023002"/>
    </source>
</evidence>
<evidence type="ECO:0000313" key="7">
    <source>
        <dbReference type="Proteomes" id="UP001060771"/>
    </source>
</evidence>
<gene>
    <name evidence="6" type="ORF">Vsou_05270</name>
</gene>
<dbReference type="InterPro" id="IPR006076">
    <property type="entry name" value="FAD-dep_OxRdtase"/>
</dbReference>
<reference evidence="7" key="1">
    <citation type="submission" date="2022-09" db="EMBL/GenBank/DDBJ databases">
        <title>Complete genome sequence of Vulcanisaeta souniana.</title>
        <authorList>
            <person name="Kato S."/>
            <person name="Itoh T."/>
            <person name="Ohkuma M."/>
        </authorList>
    </citation>
    <scope>NUCLEOTIDE SEQUENCE [LARGE SCALE GENOMIC DNA]</scope>
    <source>
        <strain evidence="7">JCM 11219</strain>
    </source>
</reference>
<dbReference type="GeneID" id="76206083"/>
<dbReference type="Gene3D" id="3.30.9.10">
    <property type="entry name" value="D-Amino Acid Oxidase, subunit A, domain 2"/>
    <property type="match status" value="1"/>
</dbReference>
<keyword evidence="7" id="KW-1185">Reference proteome</keyword>
<evidence type="ECO:0000259" key="5">
    <source>
        <dbReference type="Pfam" id="PF01266"/>
    </source>
</evidence>
<dbReference type="RefSeq" id="WP_188602746.1">
    <property type="nucleotide sequence ID" value="NZ_AP026830.1"/>
</dbReference>
<dbReference type="PANTHER" id="PTHR13847:SF286">
    <property type="entry name" value="D-AMINO ACID DEHYDROGENASE"/>
    <property type="match status" value="1"/>
</dbReference>
<evidence type="ECO:0000256" key="1">
    <source>
        <dbReference type="ARBA" id="ARBA00001974"/>
    </source>
</evidence>
<dbReference type="Proteomes" id="UP001060771">
    <property type="component" value="Chromosome"/>
</dbReference>
<comment type="similarity">
    <text evidence="2">Belongs to the DadA oxidoreductase family.</text>
</comment>
<keyword evidence="4" id="KW-0560">Oxidoreductase</keyword>
<keyword evidence="3" id="KW-0285">Flavoprotein</keyword>
<dbReference type="PANTHER" id="PTHR13847">
    <property type="entry name" value="SARCOSINE DEHYDROGENASE-RELATED"/>
    <property type="match status" value="1"/>
</dbReference>
<dbReference type="EMBL" id="AP026830">
    <property type="protein sequence ID" value="BDR91434.1"/>
    <property type="molecule type" value="Genomic_DNA"/>
</dbReference>
<sequence length="374" mass="41409">MDVVIIGGGITGTVLTHLLAMRSVHVTLVDAGLQKPRYPLIHSKLLRFHEDITLSKISEEVYLELSRKLGIKVLQPMDSITVIPSECYSDTAKLINLWHEAGARVKVINDIGKYGLKKAANNEVYILSSDGDNLVNYVQLMRRIRKYNNVRYVEGKARVNVSNDSVEVVVNDRTLHGDYYIITAGAWNSTVARDAGLRVPLLPYKCQAAAFLSRRINYILYDYVLDIYMRPLGSTMDHVLGLSGLSIVVGGDGNSKTTEPGKEEGVDREFLNEVSSKVMSRLGNAFLIGSRFGYCEVTPDMRPAVGTLDLSNLVFMGGFDGYGAEVGPALALALTEYLFNGSWPGYAKPYLIDRFGNNWPSTWDISTEAHELCV</sequence>
<organism evidence="6 7">
    <name type="scientific">Vulcanisaeta souniana JCM 11219</name>
    <dbReference type="NCBI Taxonomy" id="1293586"/>
    <lineage>
        <taxon>Archaea</taxon>
        <taxon>Thermoproteota</taxon>
        <taxon>Thermoprotei</taxon>
        <taxon>Thermoproteales</taxon>
        <taxon>Thermoproteaceae</taxon>
        <taxon>Vulcanisaeta</taxon>
    </lineage>
</organism>
<name>A0ABN6SPY7_9CREN</name>
<evidence type="ECO:0000256" key="3">
    <source>
        <dbReference type="ARBA" id="ARBA00022630"/>
    </source>
</evidence>
<protein>
    <recommendedName>
        <fullName evidence="5">FAD dependent oxidoreductase domain-containing protein</fullName>
    </recommendedName>
</protein>
<comment type="cofactor">
    <cofactor evidence="1">
        <name>FAD</name>
        <dbReference type="ChEBI" id="CHEBI:57692"/>
    </cofactor>
</comment>